<evidence type="ECO:0000313" key="1">
    <source>
        <dbReference type="EMBL" id="CAL1403791.1"/>
    </source>
</evidence>
<protein>
    <submittedName>
        <fullName evidence="1">Uncharacterized protein</fullName>
    </submittedName>
</protein>
<proteinExistence type="predicted"/>
<reference evidence="1 2" key="1">
    <citation type="submission" date="2024-04" db="EMBL/GenBank/DDBJ databases">
        <authorList>
            <person name="Fracassetti M."/>
        </authorList>
    </citation>
    <scope>NUCLEOTIDE SEQUENCE [LARGE SCALE GENOMIC DNA]</scope>
</reference>
<dbReference type="AlphaFoldDB" id="A0AAV2FZN6"/>
<evidence type="ECO:0000313" key="2">
    <source>
        <dbReference type="Proteomes" id="UP001497516"/>
    </source>
</evidence>
<accession>A0AAV2FZN6</accession>
<dbReference type="Proteomes" id="UP001497516">
    <property type="component" value="Chromosome 7"/>
</dbReference>
<gene>
    <name evidence="1" type="ORF">LTRI10_LOCUS43696</name>
</gene>
<name>A0AAV2FZN6_9ROSI</name>
<dbReference type="EMBL" id="OZ034820">
    <property type="protein sequence ID" value="CAL1403791.1"/>
    <property type="molecule type" value="Genomic_DNA"/>
</dbReference>
<keyword evidence="2" id="KW-1185">Reference proteome</keyword>
<sequence length="84" mass="10025">MVGHMVRFIPMNKDQIHPQFHDYRTRMSTTIPHLSGYDSSLEKSSEDEDCMRLMIQDFQWCDRLFFSVLNNHSLLMIQAISFRV</sequence>
<organism evidence="1 2">
    <name type="scientific">Linum trigynum</name>
    <dbReference type="NCBI Taxonomy" id="586398"/>
    <lineage>
        <taxon>Eukaryota</taxon>
        <taxon>Viridiplantae</taxon>
        <taxon>Streptophyta</taxon>
        <taxon>Embryophyta</taxon>
        <taxon>Tracheophyta</taxon>
        <taxon>Spermatophyta</taxon>
        <taxon>Magnoliopsida</taxon>
        <taxon>eudicotyledons</taxon>
        <taxon>Gunneridae</taxon>
        <taxon>Pentapetalae</taxon>
        <taxon>rosids</taxon>
        <taxon>fabids</taxon>
        <taxon>Malpighiales</taxon>
        <taxon>Linaceae</taxon>
        <taxon>Linum</taxon>
    </lineage>
</organism>